<accession>A0A422QHQ1</accession>
<evidence type="ECO:0000313" key="4">
    <source>
        <dbReference type="Proteomes" id="UP000283254"/>
    </source>
</evidence>
<dbReference type="PANTHER" id="PTHR23028:SF131">
    <property type="entry name" value="BLR2367 PROTEIN"/>
    <property type="match status" value="1"/>
</dbReference>
<keyword evidence="1" id="KW-0472">Membrane</keyword>
<dbReference type="RefSeq" id="WP_123070770.1">
    <property type="nucleotide sequence ID" value="NZ_JSAB01000195.1"/>
</dbReference>
<name>A0A422QHQ1_9BURK</name>
<feature type="transmembrane region" description="Helical" evidence="1">
    <location>
        <begin position="53"/>
        <end position="69"/>
    </location>
</feature>
<feature type="transmembrane region" description="Helical" evidence="1">
    <location>
        <begin position="176"/>
        <end position="202"/>
    </location>
</feature>
<dbReference type="AlphaFoldDB" id="A0A422QHQ1"/>
<feature type="domain" description="Acyltransferase 3" evidence="2">
    <location>
        <begin position="14"/>
        <end position="338"/>
    </location>
</feature>
<dbReference type="InterPro" id="IPR002656">
    <property type="entry name" value="Acyl_transf_3_dom"/>
</dbReference>
<dbReference type="OrthoDB" id="9796461at2"/>
<dbReference type="PANTHER" id="PTHR23028">
    <property type="entry name" value="ACETYLTRANSFERASE"/>
    <property type="match status" value="1"/>
</dbReference>
<protein>
    <recommendedName>
        <fullName evidence="2">Acyltransferase 3 domain-containing protein</fullName>
    </recommendedName>
</protein>
<feature type="transmembrane region" description="Helical" evidence="1">
    <location>
        <begin position="90"/>
        <end position="110"/>
    </location>
</feature>
<sequence length="389" mass="42913">MRAAPSPLDQPFSVYLDLVRFLAALAVVAMHMRQFGLVEAPGADLLTLFGREAVMAFFVLSGFVIAYTTEQRRPSARDYALARAARIYSVALPVLLLAFACASLVRGHLMTGMDLHYQLAKPWFYIPFHLLFLGDLWSLAEVPPWLGPWWSLNYEVWYYVLFGVACYVRGPWRLPALGLVLAIMGVKLWLLLPVWLAGVALYHWQARHMLSCALARLGWIASLVLLVLYEASGVEETLRAAGRASWLGQAVVLGNADRFLSDYVFGLIVCLNFACARFARFSALLRCAAPIRLLASYTLTLYLSHALVLIAWPALYPHDPGSMADLLALGLAVAVATAVLGMLTEQRKDVFRRLLARLAAAVWRPARLASACAAPAAPAAPIKEKQDEV</sequence>
<feature type="transmembrane region" description="Helical" evidence="1">
    <location>
        <begin position="326"/>
        <end position="344"/>
    </location>
</feature>
<feature type="transmembrane region" description="Helical" evidence="1">
    <location>
        <begin position="209"/>
        <end position="229"/>
    </location>
</feature>
<dbReference type="GO" id="GO:0000271">
    <property type="term" value="P:polysaccharide biosynthetic process"/>
    <property type="evidence" value="ECO:0007669"/>
    <property type="project" value="TreeGrafter"/>
</dbReference>
<proteinExistence type="predicted"/>
<feature type="transmembrane region" description="Helical" evidence="1">
    <location>
        <begin position="291"/>
        <end position="314"/>
    </location>
</feature>
<dbReference type="GO" id="GO:0016747">
    <property type="term" value="F:acyltransferase activity, transferring groups other than amino-acyl groups"/>
    <property type="evidence" value="ECO:0007669"/>
    <property type="project" value="InterPro"/>
</dbReference>
<evidence type="ECO:0000259" key="2">
    <source>
        <dbReference type="Pfam" id="PF01757"/>
    </source>
</evidence>
<keyword evidence="4" id="KW-1185">Reference proteome</keyword>
<feature type="transmembrane region" description="Helical" evidence="1">
    <location>
        <begin position="12"/>
        <end position="33"/>
    </location>
</feature>
<dbReference type="Proteomes" id="UP000283254">
    <property type="component" value="Unassembled WGS sequence"/>
</dbReference>
<organism evidence="3 4">
    <name type="scientific">Massilia aurea</name>
    <dbReference type="NCBI Taxonomy" id="373040"/>
    <lineage>
        <taxon>Bacteria</taxon>
        <taxon>Pseudomonadati</taxon>
        <taxon>Pseudomonadota</taxon>
        <taxon>Betaproteobacteria</taxon>
        <taxon>Burkholderiales</taxon>
        <taxon>Oxalobacteraceae</taxon>
        <taxon>Telluria group</taxon>
        <taxon>Massilia</taxon>
    </lineage>
</organism>
<keyword evidence="1" id="KW-0812">Transmembrane</keyword>
<keyword evidence="1" id="KW-1133">Transmembrane helix</keyword>
<evidence type="ECO:0000256" key="1">
    <source>
        <dbReference type="SAM" id="Phobius"/>
    </source>
</evidence>
<dbReference type="EMBL" id="JSAB01000195">
    <property type="protein sequence ID" value="RNF29498.1"/>
    <property type="molecule type" value="Genomic_DNA"/>
</dbReference>
<feature type="transmembrane region" description="Helical" evidence="1">
    <location>
        <begin position="263"/>
        <end position="279"/>
    </location>
</feature>
<gene>
    <name evidence="3" type="ORF">NM04_17580</name>
</gene>
<dbReference type="InterPro" id="IPR050879">
    <property type="entry name" value="Acyltransferase_3"/>
</dbReference>
<reference evidence="3" key="1">
    <citation type="submission" date="2014-10" db="EMBL/GenBank/DDBJ databases">
        <title>Massilia sp. genome.</title>
        <authorList>
            <person name="Xu B."/>
            <person name="Dai L."/>
            <person name="Huang Z."/>
        </authorList>
    </citation>
    <scope>NUCLEOTIDE SEQUENCE [LARGE SCALE GENOMIC DNA]</scope>
    <source>
        <strain evidence="3">CFS-1</strain>
    </source>
</reference>
<dbReference type="Pfam" id="PF01757">
    <property type="entry name" value="Acyl_transf_3"/>
    <property type="match status" value="1"/>
</dbReference>
<dbReference type="GO" id="GO:0016020">
    <property type="term" value="C:membrane"/>
    <property type="evidence" value="ECO:0007669"/>
    <property type="project" value="TreeGrafter"/>
</dbReference>
<evidence type="ECO:0000313" key="3">
    <source>
        <dbReference type="EMBL" id="RNF29498.1"/>
    </source>
</evidence>
<comment type="caution">
    <text evidence="3">The sequence shown here is derived from an EMBL/GenBank/DDBJ whole genome shotgun (WGS) entry which is preliminary data.</text>
</comment>